<evidence type="ECO:0000313" key="1">
    <source>
        <dbReference type="EMBL" id="CAG8481919.1"/>
    </source>
</evidence>
<keyword evidence="2" id="KW-1185">Reference proteome</keyword>
<comment type="caution">
    <text evidence="1">The sequence shown here is derived from an EMBL/GenBank/DDBJ whole genome shotgun (WGS) entry which is preliminary data.</text>
</comment>
<name>A0A9N8WDB6_9GLOM</name>
<accession>A0A9N8WDB6</accession>
<reference evidence="1" key="1">
    <citation type="submission" date="2021-06" db="EMBL/GenBank/DDBJ databases">
        <authorList>
            <person name="Kallberg Y."/>
            <person name="Tangrot J."/>
            <person name="Rosling A."/>
        </authorList>
    </citation>
    <scope>NUCLEOTIDE SEQUENCE</scope>
    <source>
        <strain evidence="1">MT106</strain>
    </source>
</reference>
<organism evidence="1 2">
    <name type="scientific">Ambispora gerdemannii</name>
    <dbReference type="NCBI Taxonomy" id="144530"/>
    <lineage>
        <taxon>Eukaryota</taxon>
        <taxon>Fungi</taxon>
        <taxon>Fungi incertae sedis</taxon>
        <taxon>Mucoromycota</taxon>
        <taxon>Glomeromycotina</taxon>
        <taxon>Glomeromycetes</taxon>
        <taxon>Archaeosporales</taxon>
        <taxon>Ambisporaceae</taxon>
        <taxon>Ambispora</taxon>
    </lineage>
</organism>
<sequence length="66" mass="7483">MAGNTEKNCKEMFEGKVLIELKGTAENVKNWVTGSYIAFAKKKDGNITNFELAEEFNIVESTFQEF</sequence>
<protein>
    <submittedName>
        <fullName evidence="1">8639_t:CDS:1</fullName>
    </submittedName>
</protein>
<evidence type="ECO:0000313" key="2">
    <source>
        <dbReference type="Proteomes" id="UP000789831"/>
    </source>
</evidence>
<dbReference type="Proteomes" id="UP000789831">
    <property type="component" value="Unassembled WGS sequence"/>
</dbReference>
<dbReference type="AlphaFoldDB" id="A0A9N8WDB6"/>
<gene>
    <name evidence="1" type="ORF">AGERDE_LOCUS3281</name>
</gene>
<dbReference type="EMBL" id="CAJVPL010000312">
    <property type="protein sequence ID" value="CAG8481919.1"/>
    <property type="molecule type" value="Genomic_DNA"/>
</dbReference>
<proteinExistence type="predicted"/>